<evidence type="ECO:0000313" key="1">
    <source>
        <dbReference type="EMBL" id="RKH47436.1"/>
    </source>
</evidence>
<evidence type="ECO:0000313" key="2">
    <source>
        <dbReference type="Proteomes" id="UP000273405"/>
    </source>
</evidence>
<dbReference type="Gene3D" id="2.120.10.70">
    <property type="entry name" value="Fucose-specific lectin"/>
    <property type="match status" value="1"/>
</dbReference>
<gene>
    <name evidence="1" type="ORF">D7X12_02945</name>
</gene>
<dbReference type="AlphaFoldDB" id="A0A3A8NSR3"/>
<dbReference type="EMBL" id="RAWG01000011">
    <property type="protein sequence ID" value="RKH47436.1"/>
    <property type="molecule type" value="Genomic_DNA"/>
</dbReference>
<dbReference type="RefSeq" id="WP_120623738.1">
    <property type="nucleotide sequence ID" value="NZ_RAWG01000011.1"/>
</dbReference>
<proteinExistence type="predicted"/>
<comment type="caution">
    <text evidence="1">The sequence shown here is derived from an EMBL/GenBank/DDBJ whole genome shotgun (WGS) entry which is preliminary data.</text>
</comment>
<reference evidence="2" key="1">
    <citation type="submission" date="2018-09" db="EMBL/GenBank/DDBJ databases">
        <authorList>
            <person name="Livingstone P.G."/>
            <person name="Whitworth D.E."/>
        </authorList>
    </citation>
    <scope>NUCLEOTIDE SEQUENCE [LARGE SCALE GENOMIC DNA]</scope>
    <source>
        <strain evidence="2">CA040B</strain>
    </source>
</reference>
<dbReference type="OrthoDB" id="5485953at2"/>
<dbReference type="Proteomes" id="UP000273405">
    <property type="component" value="Unassembled WGS sequence"/>
</dbReference>
<keyword evidence="2" id="KW-1185">Reference proteome</keyword>
<accession>A0A3A8NSR3</accession>
<organism evidence="1 2">
    <name type="scientific">Corallococcus sicarius</name>
    <dbReference type="NCBI Taxonomy" id="2316726"/>
    <lineage>
        <taxon>Bacteria</taxon>
        <taxon>Pseudomonadati</taxon>
        <taxon>Myxococcota</taxon>
        <taxon>Myxococcia</taxon>
        <taxon>Myxococcales</taxon>
        <taxon>Cystobacterineae</taxon>
        <taxon>Myxococcaceae</taxon>
        <taxon>Corallococcus</taxon>
    </lineage>
</organism>
<sequence>MEVITSPGSGDVVLLLEREVGAGLYLASTAERFKLVASGELLKAVRWSANAGSLQPDAEQVTWTLPPAGIASLSVSVETESGKKAEGSFNFNVIASPLVAHTVIDTGPSVTGGTCEFAFDNAGNGHVVYTNDTHNTLWYASWDGTTWKTEQIDGPGFNTGSAFVTTAVLAVDAATGTPHVAYLKGTGTLPSGYETVGYGVRVNGVWVRESLNTAGTTRLGIALNPAQGQQPVIVYASNQAGSIRVATRTAVNSWSTVLRPLATASLNNSDPLFDATGALHLVTTQNDGLTSNYLQVIRGSAIGSFELANTSTYAQSRSVAWGADRHILSLSVAINDGQKSALDDITLGTPLSASTVRSSPVDYKYKAADLAYGGGKPAVVTRTSTTLQLMTPDAQGLWTYTQLGSVDDNTRPSVAIRPTDGTPHVCYQRGSRVSFQ</sequence>
<name>A0A3A8NSR3_9BACT</name>
<protein>
    <submittedName>
        <fullName evidence="1">Uncharacterized protein</fullName>
    </submittedName>
</protein>